<feature type="signal peptide" evidence="1">
    <location>
        <begin position="1"/>
        <end position="22"/>
    </location>
</feature>
<gene>
    <name evidence="2" type="ORF">JW984_03400</name>
</gene>
<reference evidence="2" key="2">
    <citation type="submission" date="2021-01" db="EMBL/GenBank/DDBJ databases">
        <authorList>
            <person name="Hahn C.R."/>
            <person name="Youssef N.H."/>
            <person name="Elshahed M."/>
        </authorList>
    </citation>
    <scope>NUCLEOTIDE SEQUENCE</scope>
    <source>
        <strain evidence="2">Zod_Metabat.24</strain>
    </source>
</reference>
<comment type="caution">
    <text evidence="2">The sequence shown here is derived from an EMBL/GenBank/DDBJ whole genome shotgun (WGS) entry which is preliminary data.</text>
</comment>
<reference evidence="2" key="1">
    <citation type="journal article" date="2021" name="Environ. Microbiol.">
        <title>Genomic characterization of three novel Desulfobacterota classes expand the metabolic and phylogenetic diversity of the phylum.</title>
        <authorList>
            <person name="Murphy C.L."/>
            <person name="Biggerstaff J."/>
            <person name="Eichhorn A."/>
            <person name="Ewing E."/>
            <person name="Shahan R."/>
            <person name="Soriano D."/>
            <person name="Stewart S."/>
            <person name="VanMol K."/>
            <person name="Walker R."/>
            <person name="Walters P."/>
            <person name="Elshahed M.S."/>
            <person name="Youssef N.H."/>
        </authorList>
    </citation>
    <scope>NUCLEOTIDE SEQUENCE</scope>
    <source>
        <strain evidence="2">Zod_Metabat.24</strain>
    </source>
</reference>
<name>A0A9D8KAX8_9DELT</name>
<organism evidence="2 3">
    <name type="scientific">Candidatus Zymogenus saltonus</name>
    <dbReference type="NCBI Taxonomy" id="2844893"/>
    <lineage>
        <taxon>Bacteria</taxon>
        <taxon>Deltaproteobacteria</taxon>
        <taxon>Candidatus Zymogenia</taxon>
        <taxon>Candidatus Zymogeniales</taxon>
        <taxon>Candidatus Zymogenaceae</taxon>
        <taxon>Candidatus Zymogenus</taxon>
    </lineage>
</organism>
<feature type="chain" id="PRO_5038954177" description="DUF5104 domain-containing protein" evidence="1">
    <location>
        <begin position="23"/>
        <end position="156"/>
    </location>
</feature>
<dbReference type="EMBL" id="JAFGIX010000017">
    <property type="protein sequence ID" value="MBN1572226.1"/>
    <property type="molecule type" value="Genomic_DNA"/>
</dbReference>
<dbReference type="Proteomes" id="UP000809273">
    <property type="component" value="Unassembled WGS sequence"/>
</dbReference>
<evidence type="ECO:0000256" key="1">
    <source>
        <dbReference type="SAM" id="SignalP"/>
    </source>
</evidence>
<proteinExistence type="predicted"/>
<evidence type="ECO:0008006" key="4">
    <source>
        <dbReference type="Google" id="ProtNLM"/>
    </source>
</evidence>
<accession>A0A9D8KAX8</accession>
<protein>
    <recommendedName>
        <fullName evidence="4">DUF5104 domain-containing protein</fullName>
    </recommendedName>
</protein>
<sequence length="156" mass="17559">MRKIASIIFALSILLSSLTFSAAEEGTKGTGDKTYYDEVVRILGVLSDTYEREDISSFMNKVSKDYDGDYLALEEDVTNEFDKYDNFTINIKVDRVSSSEDKGLVFADTHWDKRRVGVDEGKESVSHGTTQFIFKKDPEGKFLLNGMTGRAVFGEH</sequence>
<evidence type="ECO:0000313" key="3">
    <source>
        <dbReference type="Proteomes" id="UP000809273"/>
    </source>
</evidence>
<dbReference type="AlphaFoldDB" id="A0A9D8KAX8"/>
<evidence type="ECO:0000313" key="2">
    <source>
        <dbReference type="EMBL" id="MBN1572226.1"/>
    </source>
</evidence>
<keyword evidence="1" id="KW-0732">Signal</keyword>